<dbReference type="PANTHER" id="PTHR15907">
    <property type="entry name" value="DUF614 FAMILY PROTEIN-RELATED"/>
    <property type="match status" value="1"/>
</dbReference>
<reference evidence="2" key="2">
    <citation type="submission" date="2023-06" db="EMBL/GenBank/DDBJ databases">
        <authorList>
            <person name="Ma L."/>
            <person name="Liu K.-W."/>
            <person name="Li Z."/>
            <person name="Hsiao Y.-Y."/>
            <person name="Qi Y."/>
            <person name="Fu T."/>
            <person name="Tang G."/>
            <person name="Zhang D."/>
            <person name="Sun W.-H."/>
            <person name="Liu D.-K."/>
            <person name="Li Y."/>
            <person name="Chen G.-Z."/>
            <person name="Liu X.-D."/>
            <person name="Liao X.-Y."/>
            <person name="Jiang Y.-T."/>
            <person name="Yu X."/>
            <person name="Hao Y."/>
            <person name="Huang J."/>
            <person name="Zhao X.-W."/>
            <person name="Ke S."/>
            <person name="Chen Y.-Y."/>
            <person name="Wu W.-L."/>
            <person name="Hsu J.-L."/>
            <person name="Lin Y.-F."/>
            <person name="Huang M.-D."/>
            <person name="Li C.-Y."/>
            <person name="Huang L."/>
            <person name="Wang Z.-W."/>
            <person name="Zhao X."/>
            <person name="Zhong W.-Y."/>
            <person name="Peng D.-H."/>
            <person name="Ahmad S."/>
            <person name="Lan S."/>
            <person name="Zhang J.-S."/>
            <person name="Tsai W.-C."/>
            <person name="Van De Peer Y."/>
            <person name="Liu Z.-J."/>
        </authorList>
    </citation>
    <scope>NUCLEOTIDE SEQUENCE</scope>
    <source>
        <strain evidence="2">CP</strain>
        <tissue evidence="2">Leaves</tissue>
    </source>
</reference>
<evidence type="ECO:0000256" key="1">
    <source>
        <dbReference type="SAM" id="Phobius"/>
    </source>
</evidence>
<dbReference type="Proteomes" id="UP001180020">
    <property type="component" value="Unassembled WGS sequence"/>
</dbReference>
<dbReference type="Pfam" id="PF04749">
    <property type="entry name" value="PLAC8"/>
    <property type="match status" value="1"/>
</dbReference>
<keyword evidence="1" id="KW-0472">Membrane</keyword>
<name>A0AAV9CDM0_ACOCL</name>
<keyword evidence="1" id="KW-0812">Transmembrane</keyword>
<dbReference type="AlphaFoldDB" id="A0AAV9CDM0"/>
<comment type="caution">
    <text evidence="2">The sequence shown here is derived from an EMBL/GenBank/DDBJ whole genome shotgun (WGS) entry which is preliminary data.</text>
</comment>
<proteinExistence type="predicted"/>
<sequence length="117" mass="13038">MSECKSVECDKALCDDDTGCSLGSLMYMMMAPAMCSCWILGSMYRGRLRQRYNLVEAPTEDWIAHAFCPCCALCQEFRELKNRGIDPSLGWNGNLAQVLQQQQQAATIAPNTQSMVS</sequence>
<dbReference type="InterPro" id="IPR006461">
    <property type="entry name" value="PLAC_motif_containing"/>
</dbReference>
<gene>
    <name evidence="2" type="primary">PCR8</name>
    <name evidence="2" type="ORF">QJS10_CPB20g00669</name>
</gene>
<keyword evidence="3" id="KW-1185">Reference proteome</keyword>
<organism evidence="2 3">
    <name type="scientific">Acorus calamus</name>
    <name type="common">Sweet flag</name>
    <dbReference type="NCBI Taxonomy" id="4465"/>
    <lineage>
        <taxon>Eukaryota</taxon>
        <taxon>Viridiplantae</taxon>
        <taxon>Streptophyta</taxon>
        <taxon>Embryophyta</taxon>
        <taxon>Tracheophyta</taxon>
        <taxon>Spermatophyta</taxon>
        <taxon>Magnoliopsida</taxon>
        <taxon>Liliopsida</taxon>
        <taxon>Acoraceae</taxon>
        <taxon>Acorus</taxon>
    </lineage>
</organism>
<dbReference type="EMBL" id="JAUJYO010000020">
    <property type="protein sequence ID" value="KAK1286413.1"/>
    <property type="molecule type" value="Genomic_DNA"/>
</dbReference>
<evidence type="ECO:0000313" key="3">
    <source>
        <dbReference type="Proteomes" id="UP001180020"/>
    </source>
</evidence>
<reference evidence="2" key="1">
    <citation type="journal article" date="2023" name="Nat. Commun.">
        <title>Diploid and tetraploid genomes of Acorus and the evolution of monocots.</title>
        <authorList>
            <person name="Ma L."/>
            <person name="Liu K.W."/>
            <person name="Li Z."/>
            <person name="Hsiao Y.Y."/>
            <person name="Qi Y."/>
            <person name="Fu T."/>
            <person name="Tang G.D."/>
            <person name="Zhang D."/>
            <person name="Sun W.H."/>
            <person name="Liu D.K."/>
            <person name="Li Y."/>
            <person name="Chen G.Z."/>
            <person name="Liu X.D."/>
            <person name="Liao X.Y."/>
            <person name="Jiang Y.T."/>
            <person name="Yu X."/>
            <person name="Hao Y."/>
            <person name="Huang J."/>
            <person name="Zhao X.W."/>
            <person name="Ke S."/>
            <person name="Chen Y.Y."/>
            <person name="Wu W.L."/>
            <person name="Hsu J.L."/>
            <person name="Lin Y.F."/>
            <person name="Huang M.D."/>
            <person name="Li C.Y."/>
            <person name="Huang L."/>
            <person name="Wang Z.W."/>
            <person name="Zhao X."/>
            <person name="Zhong W.Y."/>
            <person name="Peng D.H."/>
            <person name="Ahmad S."/>
            <person name="Lan S."/>
            <person name="Zhang J.S."/>
            <person name="Tsai W.C."/>
            <person name="Van de Peer Y."/>
            <person name="Liu Z.J."/>
        </authorList>
    </citation>
    <scope>NUCLEOTIDE SEQUENCE</scope>
    <source>
        <strain evidence="2">CP</strain>
    </source>
</reference>
<protein>
    <submittedName>
        <fullName evidence="2">Protein PLANT CADMIUM RESISTANCE 8</fullName>
    </submittedName>
</protein>
<accession>A0AAV9CDM0</accession>
<feature type="transmembrane region" description="Helical" evidence="1">
    <location>
        <begin position="25"/>
        <end position="44"/>
    </location>
</feature>
<dbReference type="NCBIfam" id="TIGR01571">
    <property type="entry name" value="A_thal_Cys_rich"/>
    <property type="match status" value="1"/>
</dbReference>
<keyword evidence="1" id="KW-1133">Transmembrane helix</keyword>
<evidence type="ECO:0000313" key="2">
    <source>
        <dbReference type="EMBL" id="KAK1286413.1"/>
    </source>
</evidence>